<dbReference type="AlphaFoldDB" id="A0AAE1TT12"/>
<keyword evidence="3" id="KW-1185">Reference proteome</keyword>
<evidence type="ECO:0000313" key="2">
    <source>
        <dbReference type="EMBL" id="KAK4296481.1"/>
    </source>
</evidence>
<dbReference type="Proteomes" id="UP001292094">
    <property type="component" value="Unassembled WGS sequence"/>
</dbReference>
<comment type="caution">
    <text evidence="2">The sequence shown here is derived from an EMBL/GenBank/DDBJ whole genome shotgun (WGS) entry which is preliminary data.</text>
</comment>
<protein>
    <submittedName>
        <fullName evidence="2">Uncharacterized protein</fullName>
    </submittedName>
</protein>
<feature type="region of interest" description="Disordered" evidence="1">
    <location>
        <begin position="118"/>
        <end position="140"/>
    </location>
</feature>
<sequence>MDGTEEVEERGKGANGKGTKAGTGSRVREGARGKGGESRGSEYGEGVGRGGEKVREWGEEVKEWGEEVKEWGEEGRGGEGVGRGGERRGGKKPSSPLIPRYKEGESTARLLSARLAQTGPRLVSGRAHRPPHSLPSWVGPDGRQCGLARAGWVVVWAGKSCMGGSGEVR</sequence>
<evidence type="ECO:0000256" key="1">
    <source>
        <dbReference type="SAM" id="MobiDB-lite"/>
    </source>
</evidence>
<dbReference type="EMBL" id="JAWZYT010003843">
    <property type="protein sequence ID" value="KAK4296481.1"/>
    <property type="molecule type" value="Genomic_DNA"/>
</dbReference>
<feature type="region of interest" description="Disordered" evidence="1">
    <location>
        <begin position="1"/>
        <end position="104"/>
    </location>
</feature>
<name>A0AAE1TT12_9EUCA</name>
<organism evidence="2 3">
    <name type="scientific">Petrolisthes manimaculis</name>
    <dbReference type="NCBI Taxonomy" id="1843537"/>
    <lineage>
        <taxon>Eukaryota</taxon>
        <taxon>Metazoa</taxon>
        <taxon>Ecdysozoa</taxon>
        <taxon>Arthropoda</taxon>
        <taxon>Crustacea</taxon>
        <taxon>Multicrustacea</taxon>
        <taxon>Malacostraca</taxon>
        <taxon>Eumalacostraca</taxon>
        <taxon>Eucarida</taxon>
        <taxon>Decapoda</taxon>
        <taxon>Pleocyemata</taxon>
        <taxon>Anomura</taxon>
        <taxon>Galatheoidea</taxon>
        <taxon>Porcellanidae</taxon>
        <taxon>Petrolisthes</taxon>
    </lineage>
</organism>
<feature type="compositionally biased region" description="Basic and acidic residues" evidence="1">
    <location>
        <begin position="50"/>
        <end position="77"/>
    </location>
</feature>
<gene>
    <name evidence="2" type="ORF">Pmani_031030</name>
</gene>
<feature type="compositionally biased region" description="Basic and acidic residues" evidence="1">
    <location>
        <begin position="26"/>
        <end position="42"/>
    </location>
</feature>
<evidence type="ECO:0000313" key="3">
    <source>
        <dbReference type="Proteomes" id="UP001292094"/>
    </source>
</evidence>
<accession>A0AAE1TT12</accession>
<proteinExistence type="predicted"/>
<reference evidence="2" key="1">
    <citation type="submission" date="2023-11" db="EMBL/GenBank/DDBJ databases">
        <title>Genome assemblies of two species of porcelain crab, Petrolisthes cinctipes and Petrolisthes manimaculis (Anomura: Porcellanidae).</title>
        <authorList>
            <person name="Angst P."/>
        </authorList>
    </citation>
    <scope>NUCLEOTIDE SEQUENCE</scope>
    <source>
        <strain evidence="2">PB745_02</strain>
        <tissue evidence="2">Gill</tissue>
    </source>
</reference>